<protein>
    <submittedName>
        <fullName evidence="1">Uncharacterized protein</fullName>
    </submittedName>
</protein>
<keyword evidence="2" id="KW-1185">Reference proteome</keyword>
<organism evidence="1 2">
    <name type="scientific">Methylacidimicrobium cyclopophantes</name>
    <dbReference type="NCBI Taxonomy" id="1041766"/>
    <lineage>
        <taxon>Bacteria</taxon>
        <taxon>Pseudomonadati</taxon>
        <taxon>Verrucomicrobiota</taxon>
        <taxon>Methylacidimicrobium</taxon>
    </lineage>
</organism>
<evidence type="ECO:0000313" key="1">
    <source>
        <dbReference type="EMBL" id="VVM04933.1"/>
    </source>
</evidence>
<dbReference type="RefSeq" id="WP_142524428.1">
    <property type="nucleotide sequence ID" value="NZ_CABFUZ020000077.1"/>
</dbReference>
<dbReference type="EMBL" id="CABFUZ020000077">
    <property type="protein sequence ID" value="VVM04933.1"/>
    <property type="molecule type" value="Genomic_DNA"/>
</dbReference>
<comment type="caution">
    <text evidence="1">The sequence shown here is derived from an EMBL/GenBank/DDBJ whole genome shotgun (WGS) entry which is preliminary data.</text>
</comment>
<dbReference type="AlphaFoldDB" id="A0A5E6M982"/>
<gene>
    <name evidence="1" type="ORF">MAMC_00313</name>
</gene>
<dbReference type="Proteomes" id="UP000381693">
    <property type="component" value="Unassembled WGS sequence"/>
</dbReference>
<accession>A0A5E6M982</accession>
<proteinExistence type="predicted"/>
<dbReference type="OrthoDB" id="193661at2"/>
<name>A0A5E6M982_9BACT</name>
<evidence type="ECO:0000313" key="2">
    <source>
        <dbReference type="Proteomes" id="UP000381693"/>
    </source>
</evidence>
<reference evidence="1" key="1">
    <citation type="submission" date="2019-09" db="EMBL/GenBank/DDBJ databases">
        <authorList>
            <person name="Cremers G."/>
        </authorList>
    </citation>
    <scope>NUCLEOTIDE SEQUENCE [LARGE SCALE GENOMIC DNA]</scope>
    <source>
        <strain evidence="1">3B</strain>
    </source>
</reference>
<sequence>MTMAIVGGVSEDAQFVEQKLADGRSSWENSAVFGQSSVKEALYTVAEECRSPNWDGYGAVPVSEEAYRLAYRFLEALPLGYAMPTVGVEPDGQITFEWHRSARRTLSVSIDPEGRVHYSALLGARKEHGEEPFFRELPQRVGELIDSLGSP</sequence>